<dbReference type="Pfam" id="PF00581">
    <property type="entry name" value="Rhodanese"/>
    <property type="match status" value="1"/>
</dbReference>
<dbReference type="PANTHER" id="PTHR43031">
    <property type="entry name" value="FAD-DEPENDENT OXIDOREDUCTASE"/>
    <property type="match status" value="1"/>
</dbReference>
<dbReference type="KEGG" id="cjap:GWK36_03020"/>
<dbReference type="SUPFAM" id="SSF52821">
    <property type="entry name" value="Rhodanese/Cell cycle control phosphatase"/>
    <property type="match status" value="1"/>
</dbReference>
<organism evidence="2 3">
    <name type="scientific">Caldichromatium japonicum</name>
    <dbReference type="NCBI Taxonomy" id="2699430"/>
    <lineage>
        <taxon>Bacteria</taxon>
        <taxon>Pseudomonadati</taxon>
        <taxon>Pseudomonadota</taxon>
        <taxon>Gammaproteobacteria</taxon>
        <taxon>Chromatiales</taxon>
        <taxon>Chromatiaceae</taxon>
        <taxon>Caldichromatium</taxon>
    </lineage>
</organism>
<feature type="domain" description="Rhodanese" evidence="1">
    <location>
        <begin position="16"/>
        <end position="103"/>
    </location>
</feature>
<dbReference type="Proteomes" id="UP000502699">
    <property type="component" value="Chromosome"/>
</dbReference>
<reference evidence="3" key="1">
    <citation type="submission" date="2020-01" db="EMBL/GenBank/DDBJ databases">
        <title>Caldichromatium gen. nov., sp. nov., a thermophilic purple sulfur bacterium member of the family Chromatiaceae isolated from Nakabusa hot spring, Japan.</title>
        <authorList>
            <person name="Saini M.K."/>
            <person name="Hanada S."/>
            <person name="Tank M."/>
        </authorList>
    </citation>
    <scope>NUCLEOTIDE SEQUENCE [LARGE SCALE GENOMIC DNA]</scope>
    <source>
        <strain evidence="3">No.7</strain>
    </source>
</reference>
<dbReference type="PROSITE" id="PS50206">
    <property type="entry name" value="RHODANESE_3"/>
    <property type="match status" value="1"/>
</dbReference>
<name>A0A6G7VGA9_9GAMM</name>
<dbReference type="EMBL" id="CP048029">
    <property type="protein sequence ID" value="QIK39079.1"/>
    <property type="molecule type" value="Genomic_DNA"/>
</dbReference>
<sequence length="110" mass="12050">MGQAKIAIDAFIAAYNQGEAELIDIRVAEETAVWQVNFGLRIPAPELPARLDELPKDKLLVIACPHTDRSNMARSYLVARGFNAKYLEGGLLGLVDRLKGVGAQDICLDR</sequence>
<evidence type="ECO:0000313" key="3">
    <source>
        <dbReference type="Proteomes" id="UP000502699"/>
    </source>
</evidence>
<evidence type="ECO:0000259" key="1">
    <source>
        <dbReference type="PROSITE" id="PS50206"/>
    </source>
</evidence>
<keyword evidence="3" id="KW-1185">Reference proteome</keyword>
<proteinExistence type="predicted"/>
<dbReference type="InterPro" id="IPR001763">
    <property type="entry name" value="Rhodanese-like_dom"/>
</dbReference>
<dbReference type="Gene3D" id="3.40.250.10">
    <property type="entry name" value="Rhodanese-like domain"/>
    <property type="match status" value="1"/>
</dbReference>
<gene>
    <name evidence="2" type="ORF">GWK36_03020</name>
</gene>
<accession>A0A6G7VGA9</accession>
<evidence type="ECO:0000313" key="2">
    <source>
        <dbReference type="EMBL" id="QIK39079.1"/>
    </source>
</evidence>
<dbReference type="InterPro" id="IPR050229">
    <property type="entry name" value="GlpE_sulfurtransferase"/>
</dbReference>
<dbReference type="CDD" id="cd00158">
    <property type="entry name" value="RHOD"/>
    <property type="match status" value="1"/>
</dbReference>
<dbReference type="AlphaFoldDB" id="A0A6G7VGA9"/>
<protein>
    <submittedName>
        <fullName evidence="2">Rhodanese-like domain-containing protein</fullName>
    </submittedName>
</protein>
<dbReference type="PANTHER" id="PTHR43031:SF16">
    <property type="entry name" value="OXIDOREDUCTASE"/>
    <property type="match status" value="1"/>
</dbReference>
<dbReference type="InterPro" id="IPR036873">
    <property type="entry name" value="Rhodanese-like_dom_sf"/>
</dbReference>